<keyword evidence="3" id="KW-1185">Reference proteome</keyword>
<reference evidence="2 3" key="1">
    <citation type="submission" date="2017-02" db="EMBL/GenBank/DDBJ databases">
        <authorList>
            <person name="Peterson S.W."/>
        </authorList>
    </citation>
    <scope>NUCLEOTIDE SEQUENCE [LARGE SCALE GENOMIC DNA]</scope>
    <source>
        <strain evidence="2 3">DSM 22335</strain>
    </source>
</reference>
<feature type="chain" id="PRO_5012933529" description="Pectate lyase superfamily protein" evidence="1">
    <location>
        <begin position="20"/>
        <end position="518"/>
    </location>
</feature>
<organism evidence="2 3">
    <name type="scientific">Sediminibacterium ginsengisoli</name>
    <dbReference type="NCBI Taxonomy" id="413434"/>
    <lineage>
        <taxon>Bacteria</taxon>
        <taxon>Pseudomonadati</taxon>
        <taxon>Bacteroidota</taxon>
        <taxon>Chitinophagia</taxon>
        <taxon>Chitinophagales</taxon>
        <taxon>Chitinophagaceae</taxon>
        <taxon>Sediminibacterium</taxon>
    </lineage>
</organism>
<evidence type="ECO:0000313" key="3">
    <source>
        <dbReference type="Proteomes" id="UP000190888"/>
    </source>
</evidence>
<dbReference type="SUPFAM" id="SSF51126">
    <property type="entry name" value="Pectin lyase-like"/>
    <property type="match status" value="1"/>
</dbReference>
<keyword evidence="1" id="KW-0732">Signal</keyword>
<dbReference type="AlphaFoldDB" id="A0A1T4KWE6"/>
<dbReference type="Proteomes" id="UP000190888">
    <property type="component" value="Unassembled WGS sequence"/>
</dbReference>
<name>A0A1T4KWE6_9BACT</name>
<dbReference type="Gene3D" id="2.160.20.10">
    <property type="entry name" value="Single-stranded right-handed beta-helix, Pectin lyase-like"/>
    <property type="match status" value="1"/>
</dbReference>
<gene>
    <name evidence="2" type="ORF">SAMN04488132_102157</name>
</gene>
<sequence>MITRHIVAVALACSVSAAAILQLSSDSSSVKNQPVAGSYAGSKFVTANSDGSLTYTPDEKGNIIPDFSRVGFYWGDKEIPDIAVVKTISPTGTEADQQLLQDAIDEVSKRPLDNNGYRGAILLKKGVYKLSNSIKIEASGVILRGEGDTEKGTKLLLTATQQMPLLIAAGSGNIQEIKGSKVQVTDAYVPVGAHSFSVSSGTGFKAGDKVILHTTTNDQWISDLRMDKIEGREGTKQWKASEYNFSFERVITRVEGNKVFIDNPVVMAIDSKYGNAELYKYDFAGRISQVGIENIFFQSDYQTDTSENHGWDAISFRKIEHSWIRNVTSRYFGYSCVNLSGQAKNISVLNSNCFDAKSVITGGRRYSFNNDGQLNLFINCHTTEGRHDFVTGARVCGPNVFYNCTAKRTHADIGPHHRWAMGTLYDNITTDGEINIQDRGNWGSGHGWAGITQVLWNCSVKAATVQNPWAGGKNYSIGLQGVKKDGRFKERNDGEWELQHKKADPPSLYMAQLKARKK</sequence>
<evidence type="ECO:0000313" key="2">
    <source>
        <dbReference type="EMBL" id="SJZ46755.1"/>
    </source>
</evidence>
<dbReference type="STRING" id="413434.SAMN04488132_102157"/>
<proteinExistence type="predicted"/>
<accession>A0A1T4KWE6</accession>
<feature type="signal peptide" evidence="1">
    <location>
        <begin position="1"/>
        <end position="19"/>
    </location>
</feature>
<evidence type="ECO:0000256" key="1">
    <source>
        <dbReference type="SAM" id="SignalP"/>
    </source>
</evidence>
<dbReference type="InterPro" id="IPR011050">
    <property type="entry name" value="Pectin_lyase_fold/virulence"/>
</dbReference>
<dbReference type="RefSeq" id="WP_139366974.1">
    <property type="nucleotide sequence ID" value="NZ_FUWH01000002.1"/>
</dbReference>
<dbReference type="OrthoDB" id="5488826at2"/>
<dbReference type="EMBL" id="FUWH01000002">
    <property type="protein sequence ID" value="SJZ46755.1"/>
    <property type="molecule type" value="Genomic_DNA"/>
</dbReference>
<dbReference type="InterPro" id="IPR012334">
    <property type="entry name" value="Pectin_lyas_fold"/>
</dbReference>
<evidence type="ECO:0008006" key="4">
    <source>
        <dbReference type="Google" id="ProtNLM"/>
    </source>
</evidence>
<protein>
    <recommendedName>
        <fullName evidence="4">Pectate lyase superfamily protein</fullName>
    </recommendedName>
</protein>